<evidence type="ECO:0000256" key="3">
    <source>
        <dbReference type="ARBA" id="ARBA00022705"/>
    </source>
</evidence>
<keyword evidence="8 11" id="KW-0539">Nucleus</keyword>
<name>A0A6P7GHW2_DIAVI</name>
<dbReference type="AlphaFoldDB" id="A0A6P7GHW2"/>
<evidence type="ECO:0000259" key="13">
    <source>
        <dbReference type="Pfam" id="PF04057"/>
    </source>
</evidence>
<evidence type="ECO:0000256" key="10">
    <source>
        <dbReference type="ARBA" id="ARBA00062035"/>
    </source>
</evidence>
<dbReference type="Pfam" id="PF08646">
    <property type="entry name" value="Rep_fac-A_C"/>
    <property type="match status" value="1"/>
</dbReference>
<feature type="domain" description="Replication protein A OB" evidence="15">
    <location>
        <begin position="300"/>
        <end position="398"/>
    </location>
</feature>
<dbReference type="SUPFAM" id="SSF50249">
    <property type="entry name" value="Nucleic acid-binding proteins"/>
    <property type="match status" value="4"/>
</dbReference>
<dbReference type="RefSeq" id="XP_028149456.1">
    <property type="nucleotide sequence ID" value="XM_028293655.1"/>
</dbReference>
<evidence type="ECO:0000313" key="18">
    <source>
        <dbReference type="RefSeq" id="XP_028149456.1"/>
    </source>
</evidence>
<dbReference type="PANTHER" id="PTHR47165">
    <property type="entry name" value="OS03G0429900 PROTEIN"/>
    <property type="match status" value="1"/>
</dbReference>
<evidence type="ECO:0000256" key="8">
    <source>
        <dbReference type="ARBA" id="ARBA00023242"/>
    </source>
</evidence>
<keyword evidence="4 11" id="KW-0479">Metal-binding</keyword>
<evidence type="ECO:0000256" key="5">
    <source>
        <dbReference type="ARBA" id="ARBA00022771"/>
    </source>
</evidence>
<keyword evidence="7 11" id="KW-0238">DNA-binding</keyword>
<reference evidence="16" key="2">
    <citation type="submission" date="2025-05" db="UniProtKB">
        <authorList>
            <consortium name="EnsemblMetazoa"/>
        </authorList>
    </citation>
    <scope>IDENTIFICATION</scope>
</reference>
<dbReference type="InterPro" id="IPR047192">
    <property type="entry name" value="Euk_RPA1_DBD_C"/>
</dbReference>
<dbReference type="CDD" id="cd04474">
    <property type="entry name" value="RPA1_DBD_A"/>
    <property type="match status" value="1"/>
</dbReference>
<protein>
    <recommendedName>
        <fullName evidence="11">Replication protein A subunit</fullName>
    </recommendedName>
</protein>
<dbReference type="InterPro" id="IPR013955">
    <property type="entry name" value="Rep_factor-A_C"/>
</dbReference>
<dbReference type="OrthoDB" id="1751331at2759"/>
<evidence type="ECO:0000256" key="1">
    <source>
        <dbReference type="ARBA" id="ARBA00004123"/>
    </source>
</evidence>
<dbReference type="CDD" id="cd04475">
    <property type="entry name" value="RPA1_DBD_B"/>
    <property type="match status" value="1"/>
</dbReference>
<evidence type="ECO:0000256" key="11">
    <source>
        <dbReference type="RuleBase" id="RU364130"/>
    </source>
</evidence>
<keyword evidence="5 11" id="KW-0863">Zinc-finger</keyword>
<comment type="subcellular location">
    <subcellularLocation>
        <location evidence="1 11">Nucleus</location>
    </subcellularLocation>
</comment>
<evidence type="ECO:0000313" key="17">
    <source>
        <dbReference type="Proteomes" id="UP001652700"/>
    </source>
</evidence>
<evidence type="ECO:0000256" key="4">
    <source>
        <dbReference type="ARBA" id="ARBA00022723"/>
    </source>
</evidence>
<reference evidence="18" key="1">
    <citation type="submission" date="2025-04" db="UniProtKB">
        <authorList>
            <consortium name="RefSeq"/>
        </authorList>
    </citation>
    <scope>IDENTIFICATION</scope>
</reference>
<dbReference type="Pfam" id="PF01336">
    <property type="entry name" value="tRNA_anti-codon"/>
    <property type="match status" value="1"/>
</dbReference>
<comment type="function">
    <text evidence="9 11">As part of the heterotrimeric replication protein A complex (RPA/RP-A), binds and stabilizes single-stranded DNA intermediates, that form during DNA replication or upon DNA stress. It prevents their reannealing and in parallel, recruits and activates different proteins and complexes involved in DNA metabolism. Thereby, it plays an essential role both in DNA replication and the cellular response to DNA damage.</text>
</comment>
<gene>
    <name evidence="18" type="primary">LOC114342849</name>
</gene>
<keyword evidence="17" id="KW-1185">Reference proteome</keyword>
<dbReference type="GO" id="GO:0005634">
    <property type="term" value="C:nucleus"/>
    <property type="evidence" value="ECO:0007669"/>
    <property type="project" value="UniProtKB-SubCell"/>
</dbReference>
<dbReference type="Pfam" id="PF04057">
    <property type="entry name" value="Rep-A_N"/>
    <property type="match status" value="1"/>
</dbReference>
<dbReference type="FunFam" id="2.40.50.140:FF:000090">
    <property type="entry name" value="Replication protein A subunit"/>
    <property type="match status" value="1"/>
</dbReference>
<sequence length="613" mass="68213">MRSPQTYNMSEGSLQTIMSGGEFPNPIMQVLGSKKINAGLGDKERIRILLSDGKYTISFAMLTAQINDRLGPNGVETFSIIQIDRYVTSIINNSGKGEARVLLILDMHVVVPGTEVTEKVGSPIPLPTDADAAKGSTAAPATNNSIKNVTVAKPNISNGNGTTAMNASTNDDIATHMIHPISSLTPYQNRWTIKARITNKPPIRTWSNSRGEGKLFSFDLVDESGEIRCTAFKEMVDKFYDYLQVDKVYYINKCQLKQANKQYSTLKHEYEMTVTHDTVIKECLDADSTIPTTQYNFVPIDKIADKEVNSVVDVIGIAKSVSELQTFQARSTGRELKKKEVVLVDQSQTAISLTLWGQEAENFDGTNNPVVVIKSAKIGEFGGGKNLTTLVSSTVKINPELKECYRIRGWYDSEGENLNAKNISARVGSSNMSATWMTFKEVKDQKLGSSEKGDYYKAIATVLLVKADNIVYRACPTAECNKKVVDMENSMYRCEKCNREFPNFKYRLLASMNVGDHTGNQWVSMFSSEAEKILGMTAEEVGQTLEHNKEEIANIVDRAHFKVFSLTCRAKIETYNDEARLKTVCIRVDPINYEEYSALLTEKIQQLTGESHD</sequence>
<organism evidence="18">
    <name type="scientific">Diabrotica virgifera virgifera</name>
    <name type="common">western corn rootworm</name>
    <dbReference type="NCBI Taxonomy" id="50390"/>
    <lineage>
        <taxon>Eukaryota</taxon>
        <taxon>Metazoa</taxon>
        <taxon>Ecdysozoa</taxon>
        <taxon>Arthropoda</taxon>
        <taxon>Hexapoda</taxon>
        <taxon>Insecta</taxon>
        <taxon>Pterygota</taxon>
        <taxon>Neoptera</taxon>
        <taxon>Endopterygota</taxon>
        <taxon>Coleoptera</taxon>
        <taxon>Polyphaga</taxon>
        <taxon>Cucujiformia</taxon>
        <taxon>Chrysomeloidea</taxon>
        <taxon>Chrysomelidae</taxon>
        <taxon>Galerucinae</taxon>
        <taxon>Diabroticina</taxon>
        <taxon>Diabroticites</taxon>
        <taxon>Diabrotica</taxon>
    </lineage>
</organism>
<dbReference type="InterPro" id="IPR012340">
    <property type="entry name" value="NA-bd_OB-fold"/>
</dbReference>
<dbReference type="CDD" id="cd04477">
    <property type="entry name" value="RPA1N"/>
    <property type="match status" value="1"/>
</dbReference>
<feature type="domain" description="Replication factor A C-terminal" evidence="14">
    <location>
        <begin position="455"/>
        <end position="599"/>
    </location>
</feature>
<dbReference type="Pfam" id="PF16900">
    <property type="entry name" value="REPA_OB_2"/>
    <property type="match status" value="1"/>
</dbReference>
<feature type="domain" description="OB" evidence="12">
    <location>
        <begin position="191"/>
        <end position="279"/>
    </location>
</feature>
<evidence type="ECO:0000256" key="2">
    <source>
        <dbReference type="ARBA" id="ARBA00005690"/>
    </source>
</evidence>
<dbReference type="NCBIfam" id="TIGR00617">
    <property type="entry name" value="rpa1"/>
    <property type="match status" value="1"/>
</dbReference>
<evidence type="ECO:0000256" key="9">
    <source>
        <dbReference type="ARBA" id="ARBA00058595"/>
    </source>
</evidence>
<dbReference type="GO" id="GO:0006260">
    <property type="term" value="P:DNA replication"/>
    <property type="evidence" value="ECO:0007669"/>
    <property type="project" value="UniProtKB-KW"/>
</dbReference>
<proteinExistence type="inferred from homology"/>
<dbReference type="GO" id="GO:0006281">
    <property type="term" value="P:DNA repair"/>
    <property type="evidence" value="ECO:0007669"/>
    <property type="project" value="InterPro"/>
</dbReference>
<dbReference type="InterPro" id="IPR004591">
    <property type="entry name" value="Rfa1"/>
</dbReference>
<dbReference type="Gene3D" id="2.40.50.140">
    <property type="entry name" value="Nucleic acid-binding proteins"/>
    <property type="match status" value="4"/>
</dbReference>
<dbReference type="InterPro" id="IPR031657">
    <property type="entry name" value="REPA_OB_2"/>
</dbReference>
<evidence type="ECO:0000259" key="15">
    <source>
        <dbReference type="Pfam" id="PF16900"/>
    </source>
</evidence>
<comment type="subunit">
    <text evidence="10 11">Component of the heterotrimeric canonical replication protein A complex (RPA).</text>
</comment>
<dbReference type="FunFam" id="2.40.50.140:FF:000064">
    <property type="entry name" value="Replication protein A subunit"/>
    <property type="match status" value="1"/>
</dbReference>
<dbReference type="GO" id="GO:0003677">
    <property type="term" value="F:DNA binding"/>
    <property type="evidence" value="ECO:0007669"/>
    <property type="project" value="UniProtKB-KW"/>
</dbReference>
<feature type="domain" description="Replication factor-A protein 1 N-terminal" evidence="13">
    <location>
        <begin position="10"/>
        <end position="111"/>
    </location>
</feature>
<evidence type="ECO:0000259" key="12">
    <source>
        <dbReference type="Pfam" id="PF01336"/>
    </source>
</evidence>
<dbReference type="GO" id="GO:0006310">
    <property type="term" value="P:DNA recombination"/>
    <property type="evidence" value="ECO:0007669"/>
    <property type="project" value="InterPro"/>
</dbReference>
<comment type="similarity">
    <text evidence="2 11">Belongs to the replication factor A protein 1 family.</text>
</comment>
<evidence type="ECO:0000256" key="7">
    <source>
        <dbReference type="ARBA" id="ARBA00023125"/>
    </source>
</evidence>
<keyword evidence="6 11" id="KW-0862">Zinc</keyword>
<keyword evidence="3 11" id="KW-0235">DNA replication</keyword>
<dbReference type="InterPro" id="IPR007199">
    <property type="entry name" value="Rep_factor-A_N"/>
</dbReference>
<dbReference type="Proteomes" id="UP001652700">
    <property type="component" value="Unplaced"/>
</dbReference>
<dbReference type="CDD" id="cd04476">
    <property type="entry name" value="RPA1_DBD_C"/>
    <property type="match status" value="1"/>
</dbReference>
<dbReference type="GO" id="GO:0008270">
    <property type="term" value="F:zinc ion binding"/>
    <property type="evidence" value="ECO:0007669"/>
    <property type="project" value="UniProtKB-KW"/>
</dbReference>
<dbReference type="EnsemblMetazoa" id="XM_050645300.1">
    <property type="protein sequence ID" value="XP_050501257.1"/>
    <property type="gene ID" value="LOC126881196"/>
</dbReference>
<accession>A0A6P7GHW2</accession>
<evidence type="ECO:0000256" key="6">
    <source>
        <dbReference type="ARBA" id="ARBA00022833"/>
    </source>
</evidence>
<dbReference type="InParanoid" id="A0A6P7GHW2"/>
<dbReference type="FunFam" id="2.40.50.140:FF:000041">
    <property type="entry name" value="Replication protein A subunit"/>
    <property type="match status" value="1"/>
</dbReference>
<dbReference type="InterPro" id="IPR004365">
    <property type="entry name" value="NA-bd_OB_tRNA"/>
</dbReference>
<evidence type="ECO:0000259" key="14">
    <source>
        <dbReference type="Pfam" id="PF08646"/>
    </source>
</evidence>
<dbReference type="FunCoup" id="A0A6P7GHW2">
    <property type="interactions" value="2316"/>
</dbReference>
<dbReference type="PANTHER" id="PTHR47165:SF4">
    <property type="entry name" value="OS03G0429900 PROTEIN"/>
    <property type="match status" value="1"/>
</dbReference>
<evidence type="ECO:0000313" key="16">
    <source>
        <dbReference type="EnsemblMetazoa" id="XP_050501257.1"/>
    </source>
</evidence>